<gene>
    <name evidence="19" type="ORF">IAA45_01340</name>
</gene>
<evidence type="ECO:0000259" key="17">
    <source>
        <dbReference type="Pfam" id="PF00768"/>
    </source>
</evidence>
<dbReference type="InterPro" id="IPR018044">
    <property type="entry name" value="Peptidase_S11"/>
</dbReference>
<evidence type="ECO:0000256" key="15">
    <source>
        <dbReference type="RuleBase" id="RU004016"/>
    </source>
</evidence>
<feature type="active site" evidence="13">
    <location>
        <position position="145"/>
    </location>
</feature>
<protein>
    <recommendedName>
        <fullName evidence="4">serine-type D-Ala-D-Ala carboxypeptidase</fullName>
        <ecNumber evidence="4">3.4.16.4</ecNumber>
    </recommendedName>
</protein>
<comment type="pathway">
    <text evidence="2">Cell wall biogenesis; peptidoglycan biosynthesis.</text>
</comment>
<dbReference type="InterPro" id="IPR012907">
    <property type="entry name" value="Peptidase_S11_C"/>
</dbReference>
<evidence type="ECO:0000256" key="12">
    <source>
        <dbReference type="ARBA" id="ARBA00034000"/>
    </source>
</evidence>
<dbReference type="GO" id="GO:0008360">
    <property type="term" value="P:regulation of cell shape"/>
    <property type="evidence" value="ECO:0007669"/>
    <property type="project" value="UniProtKB-KW"/>
</dbReference>
<name>A0A9D1WFR9_9FIRM</name>
<comment type="caution">
    <text evidence="19">The sequence shown here is derived from an EMBL/GenBank/DDBJ whole genome shotgun (WGS) entry which is preliminary data.</text>
</comment>
<keyword evidence="11" id="KW-0961">Cell wall biogenesis/degradation</keyword>
<evidence type="ECO:0000256" key="5">
    <source>
        <dbReference type="ARBA" id="ARBA00022645"/>
    </source>
</evidence>
<evidence type="ECO:0000313" key="20">
    <source>
        <dbReference type="Proteomes" id="UP000886817"/>
    </source>
</evidence>
<dbReference type="PANTHER" id="PTHR21581:SF33">
    <property type="entry name" value="D-ALANYL-D-ALANINE CARBOXYPEPTIDASE DACB"/>
    <property type="match status" value="1"/>
</dbReference>
<comment type="catalytic activity">
    <reaction evidence="12">
        <text>Preferential cleavage: (Ac)2-L-Lys-D-Ala-|-D-Ala. Also transpeptidation of peptidyl-alanyl moieties that are N-acyl substituents of D-alanine.</text>
        <dbReference type="EC" id="3.4.16.4"/>
    </reaction>
</comment>
<dbReference type="EC" id="3.4.16.4" evidence="4"/>
<dbReference type="GO" id="GO:0009252">
    <property type="term" value="P:peptidoglycan biosynthetic process"/>
    <property type="evidence" value="ECO:0007669"/>
    <property type="project" value="UniProtKB-KW"/>
</dbReference>
<keyword evidence="10" id="KW-0573">Peptidoglycan synthesis</keyword>
<dbReference type="SUPFAM" id="SSF69189">
    <property type="entry name" value="Penicillin-binding protein associated domain"/>
    <property type="match status" value="1"/>
</dbReference>
<proteinExistence type="inferred from homology"/>
<evidence type="ECO:0000256" key="8">
    <source>
        <dbReference type="ARBA" id="ARBA00022801"/>
    </source>
</evidence>
<dbReference type="Gene3D" id="3.40.710.10">
    <property type="entry name" value="DD-peptidase/beta-lactamase superfamily"/>
    <property type="match status" value="1"/>
</dbReference>
<evidence type="ECO:0000256" key="16">
    <source>
        <dbReference type="SAM" id="MobiDB-lite"/>
    </source>
</evidence>
<keyword evidence="8" id="KW-0378">Hydrolase</keyword>
<comment type="similarity">
    <text evidence="3 15">Belongs to the peptidase S11 family.</text>
</comment>
<feature type="region of interest" description="Disordered" evidence="16">
    <location>
        <begin position="24"/>
        <end position="55"/>
    </location>
</feature>
<sequence length="427" mass="47971">MLLCWILFCTAAIYLDRQNPENQAWKSEDETQQAAAGGTRAESEDAGEAQTRQTSAEPGQLYALSAVLMDGETGRVLYEKEGDVKRPMASTTKVMTCILALEHSRGDEVVEVSSRAAAQPDVQLNIIEGEQFYMEDLLYSLMLKSHNDTAVAIAEHIGGSVEGFAKMMNDKAIELGCTDTHFVTPNGLDEEDEGGIHSTTARDLARIMRYAIQNETFLKITQTREYSFWDLEHTRQFQVTNANAFLDMMDGVISGKTGFTADAGYCYVCALEREDRVFIVTLLGCGWPNHKTYKWSDSRTLLEYGLENYENRKIWQEPELEPVPVRDGVPPEGKLNGETEVSLICRHEQADEEQQLLLGAGEAVEVHYDLPRELKAPVKEGEVVGTVEYSLNGTILCQYPVETASTVEELDFLWCVEQVFHRFFQEK</sequence>
<evidence type="ECO:0000256" key="9">
    <source>
        <dbReference type="ARBA" id="ARBA00022960"/>
    </source>
</evidence>
<evidence type="ECO:0000256" key="6">
    <source>
        <dbReference type="ARBA" id="ARBA00022670"/>
    </source>
</evidence>
<dbReference type="InterPro" id="IPR015956">
    <property type="entry name" value="Peniciliin-bd_prot_C_sf"/>
</dbReference>
<evidence type="ECO:0000313" key="19">
    <source>
        <dbReference type="EMBL" id="HIX58349.1"/>
    </source>
</evidence>
<dbReference type="AlphaFoldDB" id="A0A9D1WFR9"/>
<dbReference type="GO" id="GO:0009002">
    <property type="term" value="F:serine-type D-Ala-D-Ala carboxypeptidase activity"/>
    <property type="evidence" value="ECO:0007669"/>
    <property type="project" value="UniProtKB-EC"/>
</dbReference>
<evidence type="ECO:0000256" key="4">
    <source>
        <dbReference type="ARBA" id="ARBA00012448"/>
    </source>
</evidence>
<dbReference type="InterPro" id="IPR012338">
    <property type="entry name" value="Beta-lactam/transpept-like"/>
</dbReference>
<evidence type="ECO:0000256" key="14">
    <source>
        <dbReference type="PIRSR" id="PIRSR618044-2"/>
    </source>
</evidence>
<keyword evidence="7" id="KW-0732">Signal</keyword>
<dbReference type="Gene3D" id="2.60.410.10">
    <property type="entry name" value="D-Ala-D-Ala carboxypeptidase, C-terminal domain"/>
    <property type="match status" value="1"/>
</dbReference>
<organism evidence="19 20">
    <name type="scientific">Candidatus Blautia gallistercoris</name>
    <dbReference type="NCBI Taxonomy" id="2838490"/>
    <lineage>
        <taxon>Bacteria</taxon>
        <taxon>Bacillati</taxon>
        <taxon>Bacillota</taxon>
        <taxon>Clostridia</taxon>
        <taxon>Lachnospirales</taxon>
        <taxon>Lachnospiraceae</taxon>
        <taxon>Blautia</taxon>
    </lineage>
</organism>
<dbReference type="GO" id="GO:0006508">
    <property type="term" value="P:proteolysis"/>
    <property type="evidence" value="ECO:0007669"/>
    <property type="project" value="UniProtKB-KW"/>
</dbReference>
<dbReference type="PRINTS" id="PR00725">
    <property type="entry name" value="DADACBPTASE1"/>
</dbReference>
<reference evidence="19" key="1">
    <citation type="journal article" date="2021" name="PeerJ">
        <title>Extensive microbial diversity within the chicken gut microbiome revealed by metagenomics and culture.</title>
        <authorList>
            <person name="Gilroy R."/>
            <person name="Ravi A."/>
            <person name="Getino M."/>
            <person name="Pursley I."/>
            <person name="Horton D.L."/>
            <person name="Alikhan N.F."/>
            <person name="Baker D."/>
            <person name="Gharbi K."/>
            <person name="Hall N."/>
            <person name="Watson M."/>
            <person name="Adriaenssens E.M."/>
            <person name="Foster-Nyarko E."/>
            <person name="Jarju S."/>
            <person name="Secka A."/>
            <person name="Antonio M."/>
            <person name="Oren A."/>
            <person name="Chaudhuri R.R."/>
            <person name="La Ragione R."/>
            <person name="Hildebrand F."/>
            <person name="Pallen M.J."/>
        </authorList>
    </citation>
    <scope>NUCLEOTIDE SEQUENCE</scope>
    <source>
        <strain evidence="19">ChiSjej1B19-8411</strain>
    </source>
</reference>
<evidence type="ECO:0000256" key="13">
    <source>
        <dbReference type="PIRSR" id="PIRSR618044-1"/>
    </source>
</evidence>
<dbReference type="Proteomes" id="UP000886817">
    <property type="component" value="Unassembled WGS sequence"/>
</dbReference>
<evidence type="ECO:0000256" key="11">
    <source>
        <dbReference type="ARBA" id="ARBA00023316"/>
    </source>
</evidence>
<keyword evidence="9" id="KW-0133">Cell shape</keyword>
<feature type="domain" description="Peptidase S11 D-Ala-D-Ala carboxypeptidase A C-terminal" evidence="18">
    <location>
        <begin position="363"/>
        <end position="409"/>
    </location>
</feature>
<dbReference type="PANTHER" id="PTHR21581">
    <property type="entry name" value="D-ALANYL-D-ALANINE CARBOXYPEPTIDASE"/>
    <property type="match status" value="1"/>
</dbReference>
<evidence type="ECO:0000256" key="3">
    <source>
        <dbReference type="ARBA" id="ARBA00007164"/>
    </source>
</evidence>
<dbReference type="Pfam" id="PF00768">
    <property type="entry name" value="Peptidase_S11"/>
    <property type="match status" value="1"/>
</dbReference>
<dbReference type="InterPro" id="IPR037167">
    <property type="entry name" value="Peptidase_S11_C_sf"/>
</dbReference>
<feature type="active site" description="Proton acceptor" evidence="13">
    <location>
        <position position="93"/>
    </location>
</feature>
<feature type="domain" description="Peptidase S11 D-alanyl-D-alanine carboxypeptidase A N-terminal" evidence="17">
    <location>
        <begin position="54"/>
        <end position="280"/>
    </location>
</feature>
<keyword evidence="6" id="KW-0645">Protease</keyword>
<evidence type="ECO:0000256" key="2">
    <source>
        <dbReference type="ARBA" id="ARBA00004752"/>
    </source>
</evidence>
<dbReference type="SUPFAM" id="SSF56601">
    <property type="entry name" value="beta-lactamase/transpeptidase-like"/>
    <property type="match status" value="1"/>
</dbReference>
<dbReference type="InterPro" id="IPR001967">
    <property type="entry name" value="Peptidase_S11_N"/>
</dbReference>
<dbReference type="Pfam" id="PF07943">
    <property type="entry name" value="PBP5_C"/>
    <property type="match status" value="1"/>
</dbReference>
<comment type="function">
    <text evidence="1">Removes C-terminal D-alanyl residues from sugar-peptide cell wall precursors.</text>
</comment>
<evidence type="ECO:0000256" key="10">
    <source>
        <dbReference type="ARBA" id="ARBA00022984"/>
    </source>
</evidence>
<reference evidence="19" key="2">
    <citation type="submission" date="2021-04" db="EMBL/GenBank/DDBJ databases">
        <authorList>
            <person name="Gilroy R."/>
        </authorList>
    </citation>
    <scope>NUCLEOTIDE SEQUENCE</scope>
    <source>
        <strain evidence="19">ChiSjej1B19-8411</strain>
    </source>
</reference>
<feature type="active site" description="Acyl-ester intermediate" evidence="13">
    <location>
        <position position="90"/>
    </location>
</feature>
<evidence type="ECO:0000256" key="1">
    <source>
        <dbReference type="ARBA" id="ARBA00003217"/>
    </source>
</evidence>
<feature type="binding site" evidence="14">
    <location>
        <position position="256"/>
    </location>
    <ligand>
        <name>substrate</name>
    </ligand>
</feature>
<accession>A0A9D1WFR9</accession>
<keyword evidence="5 19" id="KW-0121">Carboxypeptidase</keyword>
<evidence type="ECO:0000256" key="7">
    <source>
        <dbReference type="ARBA" id="ARBA00022729"/>
    </source>
</evidence>
<dbReference type="GO" id="GO:0071555">
    <property type="term" value="P:cell wall organization"/>
    <property type="evidence" value="ECO:0007669"/>
    <property type="project" value="UniProtKB-KW"/>
</dbReference>
<dbReference type="EMBL" id="DXEX01000037">
    <property type="protein sequence ID" value="HIX58349.1"/>
    <property type="molecule type" value="Genomic_DNA"/>
</dbReference>
<evidence type="ECO:0000259" key="18">
    <source>
        <dbReference type="Pfam" id="PF07943"/>
    </source>
</evidence>